<keyword evidence="2" id="KW-1185">Reference proteome</keyword>
<protein>
    <submittedName>
        <fullName evidence="1">Uncharacterized protein</fullName>
    </submittedName>
</protein>
<accession>A0ACD5AEZ3</accession>
<evidence type="ECO:0000313" key="1">
    <source>
        <dbReference type="EMBL" id="WWQ65825.1"/>
    </source>
</evidence>
<proteinExistence type="predicted"/>
<sequence length="142" mass="15298">MTMGRDELSDLTMQAIAATLDRNAEEAARALSEIGTRGNSRGIYAACCAFAHLGKVALTKLYGDQAPDLKRGDMWAMDILQPGADPHDLFAVRFIVAYANEDRDQVNALFDASIAAGPEDHVCSVTQLLITAVQLTNTAKDQ</sequence>
<evidence type="ECO:0000313" key="2">
    <source>
        <dbReference type="Proteomes" id="UP001432251"/>
    </source>
</evidence>
<organism evidence="1 2">
    <name type="scientific">Streptomyces citrinus</name>
    <dbReference type="NCBI Taxonomy" id="3118173"/>
    <lineage>
        <taxon>Bacteria</taxon>
        <taxon>Bacillati</taxon>
        <taxon>Actinomycetota</taxon>
        <taxon>Actinomycetes</taxon>
        <taxon>Kitasatosporales</taxon>
        <taxon>Streptomycetaceae</taxon>
        <taxon>Streptomyces</taxon>
    </lineage>
</organism>
<dbReference type="EMBL" id="CP146022">
    <property type="protein sequence ID" value="WWQ65825.1"/>
    <property type="molecule type" value="Genomic_DNA"/>
</dbReference>
<name>A0ACD5AEZ3_9ACTN</name>
<dbReference type="Proteomes" id="UP001432251">
    <property type="component" value="Chromosome"/>
</dbReference>
<gene>
    <name evidence="1" type="ORF">V2W30_22530</name>
</gene>
<reference evidence="1" key="1">
    <citation type="journal article" date="2025" name="Int. J. Syst. Evol. Microbiol.">
        <title>Streptomyces citrinus sp. nov., with yellow diffusible pigment.</title>
        <authorList>
            <person name="He Y."/>
            <person name="Yang E."/>
            <person name="Xu J."/>
            <person name="Sun Y."/>
            <person name="Sun L."/>
        </authorList>
    </citation>
    <scope>NUCLEOTIDE SEQUENCE</scope>
    <source>
        <strain evidence="1">Q6</strain>
    </source>
</reference>